<protein>
    <recommendedName>
        <fullName evidence="17">Reverse transcriptase</fullName>
    </recommendedName>
</protein>
<reference evidence="15 16" key="1">
    <citation type="submission" date="2019-05" db="EMBL/GenBank/DDBJ databases">
        <title>Mikania micrantha, genome provides insights into the molecular mechanism of rapid growth.</title>
        <authorList>
            <person name="Liu B."/>
        </authorList>
    </citation>
    <scope>NUCLEOTIDE SEQUENCE [LARGE SCALE GENOMIC DNA]</scope>
    <source>
        <strain evidence="15">NLD-2019</strain>
        <tissue evidence="15">Leaf</tissue>
    </source>
</reference>
<dbReference type="InterPro" id="IPR036397">
    <property type="entry name" value="RNaseH_sf"/>
</dbReference>
<dbReference type="EMBL" id="SZYD01000005">
    <property type="protein sequence ID" value="KAD6118682.1"/>
    <property type="molecule type" value="Genomic_DNA"/>
</dbReference>
<dbReference type="PANTHER" id="PTHR35046">
    <property type="entry name" value="ZINC KNUCKLE (CCHC-TYPE) FAMILY PROTEIN"/>
    <property type="match status" value="1"/>
</dbReference>
<feature type="domain" description="Integrase catalytic" evidence="14">
    <location>
        <begin position="911"/>
        <end position="1071"/>
    </location>
</feature>
<dbReference type="InterPro" id="IPR001584">
    <property type="entry name" value="Integrase_cat-core"/>
</dbReference>
<keyword evidence="4" id="KW-0540">Nuclease</keyword>
<dbReference type="InterPro" id="IPR043128">
    <property type="entry name" value="Rev_trsase/Diguanyl_cyclase"/>
</dbReference>
<dbReference type="GO" id="GO:0003677">
    <property type="term" value="F:DNA binding"/>
    <property type="evidence" value="ECO:0007669"/>
    <property type="project" value="UniProtKB-KW"/>
</dbReference>
<dbReference type="FunFam" id="3.30.420.10:FF:000032">
    <property type="entry name" value="Retrovirus-related Pol polyprotein from transposon 297-like Protein"/>
    <property type="match status" value="1"/>
</dbReference>
<feature type="domain" description="CCHC-type" evidence="12">
    <location>
        <begin position="122"/>
        <end position="139"/>
    </location>
</feature>
<organism evidence="15 16">
    <name type="scientific">Mikania micrantha</name>
    <name type="common">bitter vine</name>
    <dbReference type="NCBI Taxonomy" id="192012"/>
    <lineage>
        <taxon>Eukaryota</taxon>
        <taxon>Viridiplantae</taxon>
        <taxon>Streptophyta</taxon>
        <taxon>Embryophyta</taxon>
        <taxon>Tracheophyta</taxon>
        <taxon>Spermatophyta</taxon>
        <taxon>Magnoliopsida</taxon>
        <taxon>eudicotyledons</taxon>
        <taxon>Gunneridae</taxon>
        <taxon>Pentapetalae</taxon>
        <taxon>asterids</taxon>
        <taxon>campanulids</taxon>
        <taxon>Asterales</taxon>
        <taxon>Asteraceae</taxon>
        <taxon>Asteroideae</taxon>
        <taxon>Heliantheae alliance</taxon>
        <taxon>Eupatorieae</taxon>
        <taxon>Mikania</taxon>
    </lineage>
</organism>
<keyword evidence="3" id="KW-0548">Nucleotidyltransferase</keyword>
<comment type="caution">
    <text evidence="15">The sequence shown here is derived from an EMBL/GenBank/DDBJ whole genome shotgun (WGS) entry which is preliminary data.</text>
</comment>
<dbReference type="Gene3D" id="3.30.70.270">
    <property type="match status" value="2"/>
</dbReference>
<evidence type="ECO:0000259" key="14">
    <source>
        <dbReference type="PROSITE" id="PS50994"/>
    </source>
</evidence>
<dbReference type="Gene3D" id="2.40.70.10">
    <property type="entry name" value="Acid Proteases"/>
    <property type="match status" value="1"/>
</dbReference>
<keyword evidence="6" id="KW-0255">Endonuclease</keyword>
<evidence type="ECO:0000259" key="12">
    <source>
        <dbReference type="PROSITE" id="PS50158"/>
    </source>
</evidence>
<dbReference type="OrthoDB" id="407598at2759"/>
<proteinExistence type="predicted"/>
<keyword evidence="8" id="KW-0695">RNA-directed DNA polymerase</keyword>
<evidence type="ECO:0000256" key="9">
    <source>
        <dbReference type="ARBA" id="ARBA00023125"/>
    </source>
</evidence>
<evidence type="ECO:0000256" key="8">
    <source>
        <dbReference type="ARBA" id="ARBA00022918"/>
    </source>
</evidence>
<dbReference type="Proteomes" id="UP000326396">
    <property type="component" value="Linkage Group LG13"/>
</dbReference>
<evidence type="ECO:0000256" key="1">
    <source>
        <dbReference type="ARBA" id="ARBA00022670"/>
    </source>
</evidence>
<dbReference type="Pfam" id="PF17921">
    <property type="entry name" value="Integrase_H2C2"/>
    <property type="match status" value="1"/>
</dbReference>
<keyword evidence="2" id="KW-0808">Transferase</keyword>
<dbReference type="SMART" id="SM00343">
    <property type="entry name" value="ZnF_C2HC"/>
    <property type="match status" value="1"/>
</dbReference>
<dbReference type="GO" id="GO:0003964">
    <property type="term" value="F:RNA-directed DNA polymerase activity"/>
    <property type="evidence" value="ECO:0007669"/>
    <property type="project" value="UniProtKB-KW"/>
</dbReference>
<keyword evidence="10" id="KW-0863">Zinc-finger</keyword>
<dbReference type="SUPFAM" id="SSF56672">
    <property type="entry name" value="DNA/RNA polymerases"/>
    <property type="match status" value="1"/>
</dbReference>
<dbReference type="GO" id="GO:0015074">
    <property type="term" value="P:DNA integration"/>
    <property type="evidence" value="ECO:0007669"/>
    <property type="project" value="InterPro"/>
</dbReference>
<dbReference type="CDD" id="cd00303">
    <property type="entry name" value="retropepsin_like"/>
    <property type="match status" value="1"/>
</dbReference>
<dbReference type="InterPro" id="IPR012337">
    <property type="entry name" value="RNaseH-like_sf"/>
</dbReference>
<dbReference type="GO" id="GO:0008270">
    <property type="term" value="F:zinc ion binding"/>
    <property type="evidence" value="ECO:0007669"/>
    <property type="project" value="UniProtKB-KW"/>
</dbReference>
<dbReference type="PANTHER" id="PTHR35046:SF26">
    <property type="entry name" value="RNA-DIRECTED DNA POLYMERASE"/>
    <property type="match status" value="1"/>
</dbReference>
<dbReference type="InterPro" id="IPR041577">
    <property type="entry name" value="RT_RNaseH_2"/>
</dbReference>
<evidence type="ECO:0000313" key="16">
    <source>
        <dbReference type="Proteomes" id="UP000326396"/>
    </source>
</evidence>
<dbReference type="SUPFAM" id="SSF57756">
    <property type="entry name" value="Retrovirus zinc finger-like domains"/>
    <property type="match status" value="1"/>
</dbReference>
<feature type="coiled-coil region" evidence="11">
    <location>
        <begin position="71"/>
        <end position="105"/>
    </location>
</feature>
<dbReference type="InterPro" id="IPR043502">
    <property type="entry name" value="DNA/RNA_pol_sf"/>
</dbReference>
<dbReference type="CDD" id="cd01647">
    <property type="entry name" value="RT_LTR"/>
    <property type="match status" value="1"/>
</dbReference>
<evidence type="ECO:0000259" key="13">
    <source>
        <dbReference type="PROSITE" id="PS50878"/>
    </source>
</evidence>
<evidence type="ECO:0000256" key="7">
    <source>
        <dbReference type="ARBA" id="ARBA00022801"/>
    </source>
</evidence>
<dbReference type="PROSITE" id="PS50994">
    <property type="entry name" value="INTEGRASE"/>
    <property type="match status" value="1"/>
</dbReference>
<dbReference type="Pfam" id="PF17919">
    <property type="entry name" value="RT_RNaseH_2"/>
    <property type="match status" value="1"/>
</dbReference>
<keyword evidence="7" id="KW-0378">Hydrolase</keyword>
<evidence type="ECO:0000256" key="6">
    <source>
        <dbReference type="ARBA" id="ARBA00022759"/>
    </source>
</evidence>
<gene>
    <name evidence="15" type="ORF">E3N88_09953</name>
</gene>
<keyword evidence="11" id="KW-0175">Coiled coil</keyword>
<dbReference type="Gene3D" id="3.30.420.10">
    <property type="entry name" value="Ribonuclease H-like superfamily/Ribonuclease H"/>
    <property type="match status" value="1"/>
</dbReference>
<evidence type="ECO:0000256" key="3">
    <source>
        <dbReference type="ARBA" id="ARBA00022695"/>
    </source>
</evidence>
<dbReference type="FunFam" id="3.10.10.10:FF:000007">
    <property type="entry name" value="Retrovirus-related Pol polyprotein from transposon 17.6-like Protein"/>
    <property type="match status" value="1"/>
</dbReference>
<dbReference type="SUPFAM" id="SSF53098">
    <property type="entry name" value="Ribonuclease H-like"/>
    <property type="match status" value="1"/>
</dbReference>
<dbReference type="InterPro" id="IPR001878">
    <property type="entry name" value="Znf_CCHC"/>
</dbReference>
<dbReference type="Gene3D" id="4.10.60.10">
    <property type="entry name" value="Zinc finger, CCHC-type"/>
    <property type="match status" value="1"/>
</dbReference>
<keyword evidence="16" id="KW-1185">Reference proteome</keyword>
<dbReference type="GO" id="GO:0004190">
    <property type="term" value="F:aspartic-type endopeptidase activity"/>
    <property type="evidence" value="ECO:0007669"/>
    <property type="project" value="UniProtKB-KW"/>
</dbReference>
<dbReference type="Pfam" id="PF00098">
    <property type="entry name" value="zf-CCHC"/>
    <property type="match status" value="1"/>
</dbReference>
<keyword evidence="5" id="KW-0064">Aspartyl protease</keyword>
<dbReference type="InterPro" id="IPR036875">
    <property type="entry name" value="Znf_CCHC_sf"/>
</dbReference>
<evidence type="ECO:0000256" key="4">
    <source>
        <dbReference type="ARBA" id="ARBA00022722"/>
    </source>
</evidence>
<dbReference type="PROSITE" id="PS50158">
    <property type="entry name" value="ZF_CCHC"/>
    <property type="match status" value="1"/>
</dbReference>
<keyword evidence="9" id="KW-0238">DNA-binding</keyword>
<evidence type="ECO:0000313" key="15">
    <source>
        <dbReference type="EMBL" id="KAD6118682.1"/>
    </source>
</evidence>
<keyword evidence="10" id="KW-0862">Zinc</keyword>
<evidence type="ECO:0000256" key="11">
    <source>
        <dbReference type="SAM" id="Coils"/>
    </source>
</evidence>
<dbReference type="GO" id="GO:0004519">
    <property type="term" value="F:endonuclease activity"/>
    <property type="evidence" value="ECO:0007669"/>
    <property type="project" value="UniProtKB-KW"/>
</dbReference>
<sequence length="1158" mass="132176">MDEEPVPLTAMMSTQVEQGSTWISLVQAAKGDLGNYLLYHEVIAVSWDTRLKLISRSVVAIVSLWPSFGIRAMDNRNHAKLKKALETLEAEKKAMAEQMNQMQAMINGMNFEGTYVTNRAPRRCFRCQGLGHIASECPNKRIVTLAELEEIPDPSLDEPKTECLLNEIPNIEEFVGPDEGECLVVRRMLSSSQNRAESQQREAIFHTRCTISQKVCTVIIDGGSCANVASQTLISKLGLEIEPHPSPYVIQWLNQDKGLRVTHRVQVHLSIGKIYEDDVWCDVIPMDACHVLLGRPWLFDRRVMHDGYLNTYTFLYKERRVTLTPINPTLPTSNKPMPLTTLLQIEQHEYQPSKDVILLGLDDETNPTPLSLPKLVQPLLQAYPQVFPAEIPEGLPPLRTIQHKIDLIPGSILPNKPAYRSNPQETIEIRKQVETLLTKGLIRESLSPCAVPTLLVPKKNGEWRMCMDSRSINKITIKYRFPIPRLNDLLDELHGAVVFSKVDLRSGYHQIRIHEGDEWKTAFKTKEGLYEWLVMPFGLSNAPSTFMRLMNQVLRPFMGKFVVVYFDDILVYSRSIQDHQFHLQQLFETLKKEQLYGNLEKCEFFSQQVTFLGYVVSADGIQVDEKKVQAIRDWPVPQSMQQVRSFHGLASFYRRFVKNFSTIISPMTEITKLKHFEWTPQAQAAFEELKALLSSTPVLALPCFEEVFEVECDASGVGIGAVLSQLGRPIAYFSEKLNDAKRRYSTYDKEHAKWVEFLQVFNFSIRHKSGKLNKGADALSRKYALLTSLHPRVLGLDLIKPLYQTDPEFGMIYTRCLHHASGKYHLVDGYLFKQQQLCVPKHSIRVLLIREVHEGGLAGHMGVDKTTSMLQINFFWSKLLRDVEHYVRRCLPCHAAKGHLLPHGKYLPLPVPTAPWEDVSLDFIVGLPRTQRQKDSIMVVVDRFSKMAHFVSCHTTYDAVQIANLYFREIVRLHGVPKSMVSDRDVKFLSHFWITLWRKLGTTLKFSTSSHPQTDGQTEVTNRTLGSILRSLVQANQKKWEELLPQAEFAYNRAPSKSTGISPFMVVYGINPHTPLDLTVLDTSTKFSHEASEFAANIKALHQKIHDKLTKTSELIKYRRDKHRKHVTMDEEPVPMTAMMSTQVEQGSTWISLVQAAK</sequence>
<dbReference type="FunFam" id="3.30.70.270:FF:000020">
    <property type="entry name" value="Transposon Tf2-6 polyprotein-like Protein"/>
    <property type="match status" value="1"/>
</dbReference>
<evidence type="ECO:0000256" key="2">
    <source>
        <dbReference type="ARBA" id="ARBA00022679"/>
    </source>
</evidence>
<dbReference type="AlphaFoldDB" id="A0A5N6PB15"/>
<evidence type="ECO:0008006" key="17">
    <source>
        <dbReference type="Google" id="ProtNLM"/>
    </source>
</evidence>
<dbReference type="GO" id="GO:0006508">
    <property type="term" value="P:proteolysis"/>
    <property type="evidence" value="ECO:0007669"/>
    <property type="project" value="UniProtKB-KW"/>
</dbReference>
<dbReference type="FunFam" id="1.10.340.70:FF:000001">
    <property type="entry name" value="Retrovirus-related Pol polyprotein from transposon gypsy-like Protein"/>
    <property type="match status" value="1"/>
</dbReference>
<dbReference type="PROSITE" id="PS50878">
    <property type="entry name" value="RT_POL"/>
    <property type="match status" value="1"/>
</dbReference>
<dbReference type="SUPFAM" id="SSF50630">
    <property type="entry name" value="Acid proteases"/>
    <property type="match status" value="1"/>
</dbReference>
<keyword evidence="1" id="KW-0645">Protease</keyword>
<evidence type="ECO:0000256" key="10">
    <source>
        <dbReference type="PROSITE-ProRule" id="PRU00047"/>
    </source>
</evidence>
<keyword evidence="10" id="KW-0479">Metal-binding</keyword>
<dbReference type="Gene3D" id="1.10.340.70">
    <property type="match status" value="1"/>
</dbReference>
<dbReference type="InterPro" id="IPR021109">
    <property type="entry name" value="Peptidase_aspartic_dom_sf"/>
</dbReference>
<name>A0A5N6PB15_9ASTR</name>
<dbReference type="Gene3D" id="3.10.10.10">
    <property type="entry name" value="HIV Type 1 Reverse Transcriptase, subunit A, domain 1"/>
    <property type="match status" value="1"/>
</dbReference>
<dbReference type="InterPro" id="IPR041588">
    <property type="entry name" value="Integrase_H2C2"/>
</dbReference>
<dbReference type="Pfam" id="PF00078">
    <property type="entry name" value="RVT_1"/>
    <property type="match status" value="1"/>
</dbReference>
<dbReference type="CDD" id="cd09274">
    <property type="entry name" value="RNase_HI_RT_Ty3"/>
    <property type="match status" value="1"/>
</dbReference>
<feature type="domain" description="Reverse transcriptase" evidence="13">
    <location>
        <begin position="437"/>
        <end position="616"/>
    </location>
</feature>
<evidence type="ECO:0000256" key="5">
    <source>
        <dbReference type="ARBA" id="ARBA00022750"/>
    </source>
</evidence>
<accession>A0A5N6PB15</accession>
<dbReference type="InterPro" id="IPR000477">
    <property type="entry name" value="RT_dom"/>
</dbReference>